<dbReference type="EMBL" id="JABXBU010002230">
    <property type="protein sequence ID" value="KAF8767104.1"/>
    <property type="molecule type" value="Genomic_DNA"/>
</dbReference>
<dbReference type="SMART" id="SM00427">
    <property type="entry name" value="H2B"/>
    <property type="match status" value="1"/>
</dbReference>
<dbReference type="Pfam" id="PF00125">
    <property type="entry name" value="Histone"/>
    <property type="match status" value="1"/>
</dbReference>
<dbReference type="InterPro" id="IPR009072">
    <property type="entry name" value="Histone-fold"/>
</dbReference>
<gene>
    <name evidence="3" type="ORF">HNY73_020097</name>
</gene>
<feature type="domain" description="Core Histone H2A/H2B/H3" evidence="2">
    <location>
        <begin position="11"/>
        <end position="85"/>
    </location>
</feature>
<dbReference type="PRINTS" id="PR00621">
    <property type="entry name" value="HISTONEH2B"/>
</dbReference>
<proteinExistence type="inferred from homology"/>
<dbReference type="SUPFAM" id="SSF47113">
    <property type="entry name" value="Histone-fold"/>
    <property type="match status" value="1"/>
</dbReference>
<reference evidence="3" key="1">
    <citation type="journal article" date="2020" name="bioRxiv">
        <title>Chromosome-level reference genome of the European wasp spider Argiope bruennichi: a resource for studies on range expansion and evolutionary adaptation.</title>
        <authorList>
            <person name="Sheffer M.M."/>
            <person name="Hoppe A."/>
            <person name="Krehenwinkel H."/>
            <person name="Uhl G."/>
            <person name="Kuss A.W."/>
            <person name="Jensen L."/>
            <person name="Jensen C."/>
            <person name="Gillespie R.G."/>
            <person name="Hoff K.J."/>
            <person name="Prost S."/>
        </authorList>
    </citation>
    <scope>NUCLEOTIDE SEQUENCE</scope>
</reference>
<comment type="similarity">
    <text evidence="1">Belongs to the histone H2B family.</text>
</comment>
<protein>
    <submittedName>
        <fullName evidence="3">Histone H2B like protein</fullName>
    </submittedName>
</protein>
<evidence type="ECO:0000256" key="1">
    <source>
        <dbReference type="ARBA" id="ARBA00006846"/>
    </source>
</evidence>
<dbReference type="GO" id="GO:0046982">
    <property type="term" value="F:protein heterodimerization activity"/>
    <property type="evidence" value="ECO:0007669"/>
    <property type="project" value="InterPro"/>
</dbReference>
<organism evidence="3 4">
    <name type="scientific">Argiope bruennichi</name>
    <name type="common">Wasp spider</name>
    <name type="synonym">Aranea bruennichi</name>
    <dbReference type="NCBI Taxonomy" id="94029"/>
    <lineage>
        <taxon>Eukaryota</taxon>
        <taxon>Metazoa</taxon>
        <taxon>Ecdysozoa</taxon>
        <taxon>Arthropoda</taxon>
        <taxon>Chelicerata</taxon>
        <taxon>Arachnida</taxon>
        <taxon>Araneae</taxon>
        <taxon>Araneomorphae</taxon>
        <taxon>Entelegynae</taxon>
        <taxon>Araneoidea</taxon>
        <taxon>Araneidae</taxon>
        <taxon>Argiope</taxon>
    </lineage>
</organism>
<dbReference type="PANTHER" id="PTHR23428">
    <property type="entry name" value="HISTONE H2B"/>
    <property type="match status" value="1"/>
</dbReference>
<dbReference type="GO" id="GO:0003677">
    <property type="term" value="F:DNA binding"/>
    <property type="evidence" value="ECO:0007669"/>
    <property type="project" value="InterPro"/>
</dbReference>
<dbReference type="InterPro" id="IPR000558">
    <property type="entry name" value="Histone_H2B"/>
</dbReference>
<dbReference type="AlphaFoldDB" id="A0A8T0E6J1"/>
<dbReference type="InterPro" id="IPR007125">
    <property type="entry name" value="H2A/H2B/H3"/>
</dbReference>
<reference evidence="3" key="2">
    <citation type="submission" date="2020-06" db="EMBL/GenBank/DDBJ databases">
        <authorList>
            <person name="Sheffer M."/>
        </authorList>
    </citation>
    <scope>NUCLEOTIDE SEQUENCE</scope>
</reference>
<comment type="caution">
    <text evidence="3">The sequence shown here is derived from an EMBL/GenBank/DDBJ whole genome shotgun (WGS) entry which is preliminary data.</text>
</comment>
<dbReference type="Gene3D" id="1.10.20.10">
    <property type="entry name" value="Histone, subunit A"/>
    <property type="match status" value="1"/>
</dbReference>
<evidence type="ECO:0000259" key="2">
    <source>
        <dbReference type="Pfam" id="PF00125"/>
    </source>
</evidence>
<evidence type="ECO:0000313" key="4">
    <source>
        <dbReference type="Proteomes" id="UP000807504"/>
    </source>
</evidence>
<keyword evidence="4" id="KW-1185">Reference proteome</keyword>
<accession>A0A8T0E6J1</accession>
<name>A0A8T0E6J1_ARGBR</name>
<evidence type="ECO:0000313" key="3">
    <source>
        <dbReference type="EMBL" id="KAF8767104.1"/>
    </source>
</evidence>
<dbReference type="Proteomes" id="UP000807504">
    <property type="component" value="Unassembled WGS sequence"/>
</dbReference>
<dbReference type="GO" id="GO:0000786">
    <property type="term" value="C:nucleosome"/>
    <property type="evidence" value="ECO:0007669"/>
    <property type="project" value="InterPro"/>
</dbReference>
<dbReference type="GO" id="GO:0030527">
    <property type="term" value="F:structural constituent of chromatin"/>
    <property type="evidence" value="ECO:0007669"/>
    <property type="project" value="InterPro"/>
</dbReference>
<sequence>MTQEVYLDKSCKRCRQILYANSLNFNKYIREMLKEIDEDAAISKPAIQIIDKCIKKMFDEFANEVQKLMEKEQKRTLNDLDVKNATMKLLRKEVANKTIAEAQKTIAKFKGNHSDSD</sequence>